<reference evidence="1 2" key="1">
    <citation type="submission" date="2024-06" db="EMBL/GenBank/DDBJ databases">
        <title>Genomic Encyclopedia of Type Strains, Phase IV (KMG-IV): sequencing the most valuable type-strain genomes for metagenomic binning, comparative biology and taxonomic classification.</title>
        <authorList>
            <person name="Goeker M."/>
        </authorList>
    </citation>
    <scope>NUCLEOTIDE SEQUENCE [LARGE SCALE GENOMIC DNA]</scope>
    <source>
        <strain evidence="1 2">DSM 29780</strain>
    </source>
</reference>
<organism evidence="1 2">
    <name type="scientific">Rhizobium aquaticum</name>
    <dbReference type="NCBI Taxonomy" id="1549636"/>
    <lineage>
        <taxon>Bacteria</taxon>
        <taxon>Pseudomonadati</taxon>
        <taxon>Pseudomonadota</taxon>
        <taxon>Alphaproteobacteria</taxon>
        <taxon>Hyphomicrobiales</taxon>
        <taxon>Rhizobiaceae</taxon>
        <taxon>Rhizobium/Agrobacterium group</taxon>
        <taxon>Rhizobium</taxon>
    </lineage>
</organism>
<protein>
    <recommendedName>
        <fullName evidence="3">BON domain-containing protein</fullName>
    </recommendedName>
</protein>
<gene>
    <name evidence="1" type="ORF">ABID16_003089</name>
</gene>
<accession>A0ABV2J1W4</accession>
<dbReference type="RefSeq" id="WP_354557226.1">
    <property type="nucleotide sequence ID" value="NZ_JBEPMB010000004.1"/>
</dbReference>
<evidence type="ECO:0000313" key="1">
    <source>
        <dbReference type="EMBL" id="MET3614752.1"/>
    </source>
</evidence>
<comment type="caution">
    <text evidence="1">The sequence shown here is derived from an EMBL/GenBank/DDBJ whole genome shotgun (WGS) entry which is preliminary data.</text>
</comment>
<evidence type="ECO:0008006" key="3">
    <source>
        <dbReference type="Google" id="ProtNLM"/>
    </source>
</evidence>
<proteinExistence type="predicted"/>
<evidence type="ECO:0000313" key="2">
    <source>
        <dbReference type="Proteomes" id="UP001549047"/>
    </source>
</evidence>
<name>A0ABV2J1W4_9HYPH</name>
<dbReference type="Proteomes" id="UP001549047">
    <property type="component" value="Unassembled WGS sequence"/>
</dbReference>
<sequence>MKILPWEPDNDVFGEAAAISAGERFLDLVITPTASGVVWDVVDGSEIVATGYAEDMTAAKRAAEVAGCRALIRIVIDNV</sequence>
<dbReference type="EMBL" id="JBEPMB010000004">
    <property type="protein sequence ID" value="MET3614752.1"/>
    <property type="molecule type" value="Genomic_DNA"/>
</dbReference>
<keyword evidence="2" id="KW-1185">Reference proteome</keyword>